<keyword evidence="3" id="KW-1185">Reference proteome</keyword>
<dbReference type="AlphaFoldDB" id="A0AAP0G7E5"/>
<gene>
    <name evidence="2" type="ORF">KSP39_PZI009486</name>
</gene>
<dbReference type="EMBL" id="JBBWWQ010000007">
    <property type="protein sequence ID" value="KAK8942419.1"/>
    <property type="molecule type" value="Genomic_DNA"/>
</dbReference>
<evidence type="ECO:0000313" key="3">
    <source>
        <dbReference type="Proteomes" id="UP001418222"/>
    </source>
</evidence>
<name>A0AAP0G7E5_9ASPA</name>
<protein>
    <submittedName>
        <fullName evidence="2">Uncharacterized protein</fullName>
    </submittedName>
</protein>
<dbReference type="Proteomes" id="UP001418222">
    <property type="component" value="Unassembled WGS sequence"/>
</dbReference>
<comment type="caution">
    <text evidence="2">The sequence shown here is derived from an EMBL/GenBank/DDBJ whole genome shotgun (WGS) entry which is preliminary data.</text>
</comment>
<feature type="compositionally biased region" description="Basic residues" evidence="1">
    <location>
        <begin position="54"/>
        <end position="71"/>
    </location>
</feature>
<reference evidence="2 3" key="1">
    <citation type="journal article" date="2022" name="Nat. Plants">
        <title>Genomes of leafy and leafless Platanthera orchids illuminate the evolution of mycoheterotrophy.</title>
        <authorList>
            <person name="Li M.H."/>
            <person name="Liu K.W."/>
            <person name="Li Z."/>
            <person name="Lu H.C."/>
            <person name="Ye Q.L."/>
            <person name="Zhang D."/>
            <person name="Wang J.Y."/>
            <person name="Li Y.F."/>
            <person name="Zhong Z.M."/>
            <person name="Liu X."/>
            <person name="Yu X."/>
            <person name="Liu D.K."/>
            <person name="Tu X.D."/>
            <person name="Liu B."/>
            <person name="Hao Y."/>
            <person name="Liao X.Y."/>
            <person name="Jiang Y.T."/>
            <person name="Sun W.H."/>
            <person name="Chen J."/>
            <person name="Chen Y.Q."/>
            <person name="Ai Y."/>
            <person name="Zhai J.W."/>
            <person name="Wu S.S."/>
            <person name="Zhou Z."/>
            <person name="Hsiao Y.Y."/>
            <person name="Wu W.L."/>
            <person name="Chen Y.Y."/>
            <person name="Lin Y.F."/>
            <person name="Hsu J.L."/>
            <person name="Li C.Y."/>
            <person name="Wang Z.W."/>
            <person name="Zhao X."/>
            <person name="Zhong W.Y."/>
            <person name="Ma X.K."/>
            <person name="Ma L."/>
            <person name="Huang J."/>
            <person name="Chen G.Z."/>
            <person name="Huang M.Z."/>
            <person name="Huang L."/>
            <person name="Peng D.H."/>
            <person name="Luo Y.B."/>
            <person name="Zou S.Q."/>
            <person name="Chen S.P."/>
            <person name="Lan S."/>
            <person name="Tsai W.C."/>
            <person name="Van de Peer Y."/>
            <person name="Liu Z.J."/>
        </authorList>
    </citation>
    <scope>NUCLEOTIDE SEQUENCE [LARGE SCALE GENOMIC DNA]</scope>
    <source>
        <strain evidence="2">Lor287</strain>
    </source>
</reference>
<organism evidence="2 3">
    <name type="scientific">Platanthera zijinensis</name>
    <dbReference type="NCBI Taxonomy" id="2320716"/>
    <lineage>
        <taxon>Eukaryota</taxon>
        <taxon>Viridiplantae</taxon>
        <taxon>Streptophyta</taxon>
        <taxon>Embryophyta</taxon>
        <taxon>Tracheophyta</taxon>
        <taxon>Spermatophyta</taxon>
        <taxon>Magnoliopsida</taxon>
        <taxon>Liliopsida</taxon>
        <taxon>Asparagales</taxon>
        <taxon>Orchidaceae</taxon>
        <taxon>Orchidoideae</taxon>
        <taxon>Orchideae</taxon>
        <taxon>Orchidinae</taxon>
        <taxon>Platanthera</taxon>
    </lineage>
</organism>
<evidence type="ECO:0000313" key="2">
    <source>
        <dbReference type="EMBL" id="KAK8942419.1"/>
    </source>
</evidence>
<accession>A0AAP0G7E5</accession>
<sequence>MDESGVVTVCDNGTALTEPPKKTTTFSVKVDLAGLHHPDASQRGYHGCRGCRPGPHRRGGLRRHGPGTHPC</sequence>
<proteinExistence type="predicted"/>
<feature type="region of interest" description="Disordered" evidence="1">
    <location>
        <begin position="51"/>
        <end position="71"/>
    </location>
</feature>
<evidence type="ECO:0000256" key="1">
    <source>
        <dbReference type="SAM" id="MobiDB-lite"/>
    </source>
</evidence>